<dbReference type="AlphaFoldDB" id="X7F5F5"/>
<protein>
    <submittedName>
        <fullName evidence="1">Uncharacterized protein</fullName>
    </submittedName>
</protein>
<gene>
    <name evidence="1" type="ORF">RISW2_14640</name>
</gene>
<comment type="caution">
    <text evidence="1">The sequence shown here is derived from an EMBL/GenBank/DDBJ whole genome shotgun (WGS) entry which is preliminary data.</text>
</comment>
<name>X7F5F5_9RHOB</name>
<dbReference type="Proteomes" id="UP000023430">
    <property type="component" value="Unassembled WGS sequence"/>
</dbReference>
<evidence type="ECO:0000313" key="1">
    <source>
        <dbReference type="EMBL" id="ETX27336.1"/>
    </source>
</evidence>
<dbReference type="EMBL" id="JAME01000035">
    <property type="protein sequence ID" value="ETX27336.1"/>
    <property type="molecule type" value="Genomic_DNA"/>
</dbReference>
<accession>X7F5F5</accession>
<evidence type="ECO:0000313" key="2">
    <source>
        <dbReference type="Proteomes" id="UP000023430"/>
    </source>
</evidence>
<dbReference type="RefSeq" id="WP_043773995.1">
    <property type="nucleotide sequence ID" value="NZ_JAME01000035.1"/>
</dbReference>
<organism evidence="1 2">
    <name type="scientific">Roseivivax isoporae LMG 25204</name>
    <dbReference type="NCBI Taxonomy" id="1449351"/>
    <lineage>
        <taxon>Bacteria</taxon>
        <taxon>Pseudomonadati</taxon>
        <taxon>Pseudomonadota</taxon>
        <taxon>Alphaproteobacteria</taxon>
        <taxon>Rhodobacterales</taxon>
        <taxon>Roseobacteraceae</taxon>
        <taxon>Roseivivax</taxon>
    </lineage>
</organism>
<keyword evidence="2" id="KW-1185">Reference proteome</keyword>
<reference evidence="1 2" key="1">
    <citation type="submission" date="2014-01" db="EMBL/GenBank/DDBJ databases">
        <title>Roseivivax isoporae LMG 25204 Genome Sequencing.</title>
        <authorList>
            <person name="Lai Q."/>
            <person name="Li G."/>
            <person name="Shao Z."/>
        </authorList>
    </citation>
    <scope>NUCLEOTIDE SEQUENCE [LARGE SCALE GENOMIC DNA]</scope>
    <source>
        <strain evidence="1 2">LMG 25204</strain>
    </source>
</reference>
<sequence>MTLADLTLPARRAERAVSLSDLLAGLTAVVLLAGGLALAASAPERTVTGADLDWHGNSATLIRR</sequence>
<proteinExistence type="predicted"/>